<dbReference type="EMBL" id="JAQQWP010000004">
    <property type="protein sequence ID" value="KAK8121463.1"/>
    <property type="molecule type" value="Genomic_DNA"/>
</dbReference>
<feature type="compositionally biased region" description="Basic and acidic residues" evidence="1">
    <location>
        <begin position="1"/>
        <end position="15"/>
    </location>
</feature>
<dbReference type="EMBL" id="JAQQWP010000004">
    <property type="protein sequence ID" value="KAK8121479.1"/>
    <property type="molecule type" value="Genomic_DNA"/>
</dbReference>
<name>A0AAW0R2Q9_9PEZI</name>
<feature type="compositionally biased region" description="Low complexity" evidence="1">
    <location>
        <begin position="38"/>
        <end position="51"/>
    </location>
</feature>
<evidence type="ECO:0008006" key="5">
    <source>
        <dbReference type="Google" id="ProtNLM"/>
    </source>
</evidence>
<feature type="compositionally biased region" description="Polar residues" evidence="1">
    <location>
        <begin position="257"/>
        <end position="268"/>
    </location>
</feature>
<dbReference type="AlphaFoldDB" id="A0AAW0R2Q9"/>
<evidence type="ECO:0000313" key="2">
    <source>
        <dbReference type="EMBL" id="KAK8121463.1"/>
    </source>
</evidence>
<sequence length="308" mass="33616">MDKEEDYRNVQDPKERRRIQNRVNQRLYRLQRKKPKKGQATEQAAEQAAEQATGQACVQARAADSVTVAPMVHDDNLRPLKRPCYKRPGTTDPPPSAPLGQTYLLDAEQTREVYRELPFGPLDQPSAPGHLADATTGSYEQGGTAPAASAVSAGPAPAGNLPHMVTDAGDGLSTPSFLHTATWTEPGQFTFPGGASAGSLDMHAMDSWPILPAEPAYEDGNQLVEDPEDLSYWLRQFDTVEVEKGAEPGVPEERKTAQAQTQGPSNNGDDARCHTPTSDAALRQCFESACMELKTESFDFLRALRQLR</sequence>
<dbReference type="Proteomes" id="UP001392437">
    <property type="component" value="Unassembled WGS sequence"/>
</dbReference>
<organism evidence="2 4">
    <name type="scientific">Apiospora kogelbergensis</name>
    <dbReference type="NCBI Taxonomy" id="1337665"/>
    <lineage>
        <taxon>Eukaryota</taxon>
        <taxon>Fungi</taxon>
        <taxon>Dikarya</taxon>
        <taxon>Ascomycota</taxon>
        <taxon>Pezizomycotina</taxon>
        <taxon>Sordariomycetes</taxon>
        <taxon>Xylariomycetidae</taxon>
        <taxon>Amphisphaeriales</taxon>
        <taxon>Apiosporaceae</taxon>
        <taxon>Apiospora</taxon>
    </lineage>
</organism>
<feature type="region of interest" description="Disordered" evidence="1">
    <location>
        <begin position="69"/>
        <end position="100"/>
    </location>
</feature>
<feature type="compositionally biased region" description="Basic and acidic residues" evidence="1">
    <location>
        <begin position="245"/>
        <end position="256"/>
    </location>
</feature>
<comment type="caution">
    <text evidence="2">The sequence shown here is derived from an EMBL/GenBank/DDBJ whole genome shotgun (WGS) entry which is preliminary data.</text>
</comment>
<accession>A0AAW0R2Q9</accession>
<gene>
    <name evidence="2" type="ORF">PG999_005583</name>
    <name evidence="3" type="ORF">PG999_005599</name>
</gene>
<protein>
    <recommendedName>
        <fullName evidence="5">BZIP domain-containing protein</fullName>
    </recommendedName>
</protein>
<evidence type="ECO:0000313" key="3">
    <source>
        <dbReference type="EMBL" id="KAK8121479.1"/>
    </source>
</evidence>
<evidence type="ECO:0000313" key="4">
    <source>
        <dbReference type="Proteomes" id="UP001392437"/>
    </source>
</evidence>
<evidence type="ECO:0000256" key="1">
    <source>
        <dbReference type="SAM" id="MobiDB-lite"/>
    </source>
</evidence>
<feature type="region of interest" description="Disordered" evidence="1">
    <location>
        <begin position="121"/>
        <end position="160"/>
    </location>
</feature>
<feature type="region of interest" description="Disordered" evidence="1">
    <location>
        <begin position="245"/>
        <end position="276"/>
    </location>
</feature>
<reference evidence="2 4" key="1">
    <citation type="submission" date="2023-01" db="EMBL/GenBank/DDBJ databases">
        <title>Analysis of 21 Apiospora genomes using comparative genomics revels a genus with tremendous synthesis potential of carbohydrate active enzymes and secondary metabolites.</title>
        <authorList>
            <person name="Sorensen T."/>
        </authorList>
    </citation>
    <scope>NUCLEOTIDE SEQUENCE [LARGE SCALE GENOMIC DNA]</scope>
    <source>
        <strain evidence="2 4">CBS 117206</strain>
    </source>
</reference>
<feature type="region of interest" description="Disordered" evidence="1">
    <location>
        <begin position="1"/>
        <end position="51"/>
    </location>
</feature>
<proteinExistence type="predicted"/>
<dbReference type="CDD" id="cd14688">
    <property type="entry name" value="bZIP_YAP"/>
    <property type="match status" value="1"/>
</dbReference>
<feature type="compositionally biased region" description="Low complexity" evidence="1">
    <location>
        <begin position="142"/>
        <end position="159"/>
    </location>
</feature>
<keyword evidence="4" id="KW-1185">Reference proteome</keyword>